<evidence type="ECO:0000256" key="1">
    <source>
        <dbReference type="SAM" id="Phobius"/>
    </source>
</evidence>
<dbReference type="Proteomes" id="UP000676885">
    <property type="component" value="Chromosome"/>
</dbReference>
<gene>
    <name evidence="2" type="ORF">KKR91_16475</name>
</gene>
<name>A0A975M5I8_9MICC</name>
<dbReference type="Pfam" id="PF09656">
    <property type="entry name" value="PGPGW"/>
    <property type="match status" value="1"/>
</dbReference>
<evidence type="ECO:0008006" key="4">
    <source>
        <dbReference type="Google" id="ProtNLM"/>
    </source>
</evidence>
<organism evidence="2 3">
    <name type="scientific">Arthrobacter jiangjiafuii</name>
    <dbReference type="NCBI Taxonomy" id="2817475"/>
    <lineage>
        <taxon>Bacteria</taxon>
        <taxon>Bacillati</taxon>
        <taxon>Actinomycetota</taxon>
        <taxon>Actinomycetes</taxon>
        <taxon>Micrococcales</taxon>
        <taxon>Micrococcaceae</taxon>
        <taxon>Arthrobacter</taxon>
    </lineage>
</organism>
<keyword evidence="1" id="KW-1133">Transmembrane helix</keyword>
<feature type="transmembrane region" description="Helical" evidence="1">
    <location>
        <begin position="85"/>
        <end position="105"/>
    </location>
</feature>
<keyword evidence="1" id="KW-0472">Membrane</keyword>
<dbReference type="InterPro" id="IPR019099">
    <property type="entry name" value="Uncharacterised_PGPGW_TM"/>
</dbReference>
<sequence length="169" mass="17905">MATDGEKHSRILPGWVRRTGIEVAGWTLVLLGLAALVLPGPGLLALAAGLAVLSLQYHWAGRYLRPLKAKALHAAEQGVCTWPRISASVSGALAVIAAGIIWGTWTEIPPWWPLADTYWLPGGWGTGAGLMLSGLIALTLIFYSCYRFRGRQPAEPAAEPPVADAAEAA</sequence>
<proteinExistence type="predicted"/>
<feature type="transmembrane region" description="Helical" evidence="1">
    <location>
        <begin position="125"/>
        <end position="146"/>
    </location>
</feature>
<dbReference type="AlphaFoldDB" id="A0A975M5I8"/>
<evidence type="ECO:0000313" key="3">
    <source>
        <dbReference type="Proteomes" id="UP000676885"/>
    </source>
</evidence>
<accession>A0A975M5I8</accession>
<reference evidence="2 3" key="1">
    <citation type="submission" date="2021-05" db="EMBL/GenBank/DDBJ databases">
        <title>Novel species in genus Arthrobacter.</title>
        <authorList>
            <person name="Zhang G."/>
        </authorList>
    </citation>
    <scope>NUCLEOTIDE SEQUENCE [LARGE SCALE GENOMIC DNA]</scope>
    <source>
        <strain evidence="3">zg-ZUI227</strain>
    </source>
</reference>
<evidence type="ECO:0000313" key="2">
    <source>
        <dbReference type="EMBL" id="QWC10014.1"/>
    </source>
</evidence>
<dbReference type="EMBL" id="CP076022">
    <property type="protein sequence ID" value="QWC10014.1"/>
    <property type="molecule type" value="Genomic_DNA"/>
</dbReference>
<keyword evidence="3" id="KW-1185">Reference proteome</keyword>
<feature type="transmembrane region" description="Helical" evidence="1">
    <location>
        <begin position="44"/>
        <end position="64"/>
    </location>
</feature>
<dbReference type="KEGG" id="ajg:KKR91_16475"/>
<keyword evidence="1" id="KW-0812">Transmembrane</keyword>
<feature type="transmembrane region" description="Helical" evidence="1">
    <location>
        <begin position="20"/>
        <end position="38"/>
    </location>
</feature>
<dbReference type="RefSeq" id="WP_210227240.1">
    <property type="nucleotide sequence ID" value="NZ_CP076022.1"/>
</dbReference>
<protein>
    <recommendedName>
        <fullName evidence="4">Transmembrane protein (PGPGW)</fullName>
    </recommendedName>
</protein>